<comment type="caution">
    <text evidence="3">The sequence shown here is derived from an EMBL/GenBank/DDBJ whole genome shotgun (WGS) entry which is preliminary data.</text>
</comment>
<keyword evidence="4" id="KW-1185">Reference proteome</keyword>
<dbReference type="Gene3D" id="2.60.40.10">
    <property type="entry name" value="Immunoglobulins"/>
    <property type="match status" value="1"/>
</dbReference>
<dbReference type="InterPro" id="IPR013783">
    <property type="entry name" value="Ig-like_fold"/>
</dbReference>
<dbReference type="SMART" id="SM00089">
    <property type="entry name" value="PKD"/>
    <property type="match status" value="1"/>
</dbReference>
<dbReference type="NCBIfam" id="TIGR04131">
    <property type="entry name" value="Bac_Flav_CTERM"/>
    <property type="match status" value="1"/>
</dbReference>
<keyword evidence="1" id="KW-0732">Signal</keyword>
<protein>
    <submittedName>
        <fullName evidence="3">T9SS type B sorting domain-containing protein</fullName>
    </submittedName>
</protein>
<feature type="domain" description="PKD" evidence="2">
    <location>
        <begin position="381"/>
        <end position="437"/>
    </location>
</feature>
<reference evidence="3 4" key="1">
    <citation type="submission" date="2019-08" db="EMBL/GenBank/DDBJ databases">
        <title>Professor.</title>
        <authorList>
            <person name="Park J.S."/>
        </authorList>
    </citation>
    <scope>NUCLEOTIDE SEQUENCE [LARGE SCALE GENOMIC DNA]</scope>
    <source>
        <strain evidence="3 4">176CP5-101</strain>
    </source>
</reference>
<dbReference type="InterPro" id="IPR035986">
    <property type="entry name" value="PKD_dom_sf"/>
</dbReference>
<sequence>MYLRFFLLLLTILFTGKLCAQQEAAIWYFGENAGLDFRSGAPVPLTNGALNTNEGCSTISDFSGNLLFYTDGITVWNRNHIPMPNGNGLMGNPSSTQSGLIVPTPGNPDQFYVFTSGAIEWGTHDVRYSIVDLTLDGGLGDVVQKNTFLFDPSAEKLTAVEHANGTDIWLLTRRSIGNRFYAYRITPAGITTPIISNLGVVLNDGPDSLGYFKVSPDGTKAALVYSDLEVELMDFNTATGQFSNVREIGDGDLFGYYGVEFSPSGRFVYVTNLDGDLFQYDTLAADVKGSKIQLPSNTELHGALQLAIDGKIYISDGNVPTLSVIEDPDVLGIGCNVNYNAIGLAGQISRFGLPPFIQSYFLVSFTAQHFCLGDVTQFNINASEPIISILWDFGDGNTSTIENATHTYATPGDYTVSVTVTTASETKTEIEQITISAVPVANIVANMEVCQPETTYDLDLSSLDTQVLGAQPATDFSINYFASQADADSNTNALAQTTTFNNGTTTVYARISNTQNNLCYDTTSFDVIVKEAPELGTVTDWVVCDDDADGLYTFDLATKNAEVLNGEDPLVFDLAYFPTQADADAATNALPTNYTNTLAAETIFYRVQNSTYPDCFETGSFGVEVIGQVVANQPNNMQACDDNNDGIFTFDLTAQEAQIIGAQTTSSIVISFHPSQTDADANTNALNAGNYTNTTSYQETIYVRVSNTSDASCYDTSNFDVLVFDTPMLTDISDWLICDDNNDGLYNFDFGLKDVEILGTLTATDYMISYHENQTDADTGVNAIAGTYQNTSNPQTIYFRIENNSNTTCSDTGSFAIQVFDEPTASQPSDIIICDTNETGRYQFDLSEKDSEVLNGQDTAIYEVSYHASELDAMNNGNALSSTNYSNIQMNEVVYARVQHSQLTDCYAVNHFSLFINPLPDPGLEEIYVICPDSPDLQIDGGVFESWEWRNNEGSVIGNQQAQNIVELGTYTLAVTQTTNGVVCEKTVAFEVVSSGAPDSFTVDTSGLSDRITLIIDAVGIGDFEYSIDGENYQTDNQFEVFPGSYTVYVRDPFECRTLSQDIVAMGYEKFFTPNGDGIHENWNVIGTELFPEARLYIYDRYGKLLRQISPQGPGWDGSYLGRPLPSSDYWFMFEYGEGEVFTGHFALKR</sequence>
<dbReference type="Pfam" id="PF13585">
    <property type="entry name" value="CHU_C"/>
    <property type="match status" value="1"/>
</dbReference>
<dbReference type="SUPFAM" id="SSF49299">
    <property type="entry name" value="PKD domain"/>
    <property type="match status" value="1"/>
</dbReference>
<dbReference type="InterPro" id="IPR026341">
    <property type="entry name" value="T9SS_type_B"/>
</dbReference>
<dbReference type="InterPro" id="IPR011044">
    <property type="entry name" value="Quino_amine_DH_bsu"/>
</dbReference>
<dbReference type="SUPFAM" id="SSF50969">
    <property type="entry name" value="YVTN repeat-like/Quinoprotein amine dehydrogenase"/>
    <property type="match status" value="1"/>
</dbReference>
<dbReference type="Proteomes" id="UP000321456">
    <property type="component" value="Unassembled WGS sequence"/>
</dbReference>
<dbReference type="Pfam" id="PF18911">
    <property type="entry name" value="PKD_4"/>
    <property type="match status" value="1"/>
</dbReference>
<dbReference type="EMBL" id="VRUR01000002">
    <property type="protein sequence ID" value="TXN36130.1"/>
    <property type="molecule type" value="Genomic_DNA"/>
</dbReference>
<dbReference type="RefSeq" id="WP_147744901.1">
    <property type="nucleotide sequence ID" value="NZ_VRUR01000002.1"/>
</dbReference>
<feature type="chain" id="PRO_5023152214" evidence="1">
    <location>
        <begin position="21"/>
        <end position="1150"/>
    </location>
</feature>
<dbReference type="AlphaFoldDB" id="A0A5C8V3I2"/>
<feature type="signal peptide" evidence="1">
    <location>
        <begin position="1"/>
        <end position="20"/>
    </location>
</feature>
<dbReference type="InterPro" id="IPR022409">
    <property type="entry name" value="PKD/Chitinase_dom"/>
</dbReference>
<evidence type="ECO:0000313" key="3">
    <source>
        <dbReference type="EMBL" id="TXN36130.1"/>
    </source>
</evidence>
<name>A0A5C8V3I2_9FLAO</name>
<organism evidence="3 4">
    <name type="scientific">Flagellimonas hymeniacidonis</name>
    <dbReference type="NCBI Taxonomy" id="2603628"/>
    <lineage>
        <taxon>Bacteria</taxon>
        <taxon>Pseudomonadati</taxon>
        <taxon>Bacteroidota</taxon>
        <taxon>Flavobacteriia</taxon>
        <taxon>Flavobacteriales</taxon>
        <taxon>Flavobacteriaceae</taxon>
        <taxon>Flagellimonas</taxon>
    </lineage>
</organism>
<evidence type="ECO:0000313" key="4">
    <source>
        <dbReference type="Proteomes" id="UP000321456"/>
    </source>
</evidence>
<evidence type="ECO:0000259" key="2">
    <source>
        <dbReference type="PROSITE" id="PS50093"/>
    </source>
</evidence>
<evidence type="ECO:0000256" key="1">
    <source>
        <dbReference type="SAM" id="SignalP"/>
    </source>
</evidence>
<dbReference type="PROSITE" id="PS50093">
    <property type="entry name" value="PKD"/>
    <property type="match status" value="1"/>
</dbReference>
<dbReference type="InterPro" id="IPR000601">
    <property type="entry name" value="PKD_dom"/>
</dbReference>
<proteinExistence type="predicted"/>
<gene>
    <name evidence="3" type="ORF">FVB32_16360</name>
</gene>
<dbReference type="CDD" id="cd00146">
    <property type="entry name" value="PKD"/>
    <property type="match status" value="1"/>
</dbReference>
<accession>A0A5C8V3I2</accession>